<proteinExistence type="predicted"/>
<accession>A0A8A3PA65</accession>
<dbReference type="EMBL" id="CP063406">
    <property type="protein sequence ID" value="QSZ30557.1"/>
    <property type="molecule type" value="Genomic_DNA"/>
</dbReference>
<dbReference type="AlphaFoldDB" id="A0A8A3PA65"/>
<dbReference type="Proteomes" id="UP000672032">
    <property type="component" value="Chromosome 2"/>
</dbReference>
<dbReference type="OrthoDB" id="9972683at2759"/>
<dbReference type="SUPFAM" id="SSF53474">
    <property type="entry name" value="alpha/beta-Hydrolases"/>
    <property type="match status" value="1"/>
</dbReference>
<dbReference type="NCBIfam" id="NF005757">
    <property type="entry name" value="PRK07581.1"/>
    <property type="match status" value="1"/>
</dbReference>
<evidence type="ECO:0008006" key="3">
    <source>
        <dbReference type="Google" id="ProtNLM"/>
    </source>
</evidence>
<dbReference type="Gene3D" id="3.40.50.1820">
    <property type="entry name" value="alpha/beta hydrolase"/>
    <property type="match status" value="1"/>
</dbReference>
<reference evidence="1" key="1">
    <citation type="submission" date="2020-10" db="EMBL/GenBank/DDBJ databases">
        <title>Genome Sequence of Monilinia vaccinii-corymbosi Sheds Light on Mummy Berry Disease Infection of Blueberry and Mating Type.</title>
        <authorList>
            <person name="Yow A.G."/>
            <person name="Zhang Y."/>
            <person name="Bansal K."/>
            <person name="Eacker S.M."/>
            <person name="Sullivan S."/>
            <person name="Liachko I."/>
            <person name="Cubeta M.A."/>
            <person name="Rollins J.A."/>
            <person name="Ashrafi H."/>
        </authorList>
    </citation>
    <scope>NUCLEOTIDE SEQUENCE</scope>
    <source>
        <strain evidence="1">RL-1</strain>
    </source>
</reference>
<dbReference type="InterPro" id="IPR008220">
    <property type="entry name" value="HAT_MetX-like"/>
</dbReference>
<evidence type="ECO:0000313" key="1">
    <source>
        <dbReference type="EMBL" id="QSZ30557.1"/>
    </source>
</evidence>
<gene>
    <name evidence="1" type="ORF">DSL72_000113</name>
</gene>
<dbReference type="PANTHER" id="PTHR32268">
    <property type="entry name" value="HOMOSERINE O-ACETYLTRANSFERASE"/>
    <property type="match status" value="1"/>
</dbReference>
<name>A0A8A3PA65_9HELO</name>
<dbReference type="PANTHER" id="PTHR32268:SF15">
    <property type="entry name" value="HOMOSERINE ACETYLTRANSFERASE FAMILY PROTEIN (AFU_ORTHOLOGUE AFUA_1G15350)"/>
    <property type="match status" value="1"/>
</dbReference>
<organism evidence="1 2">
    <name type="scientific">Monilinia vaccinii-corymbosi</name>
    <dbReference type="NCBI Taxonomy" id="61207"/>
    <lineage>
        <taxon>Eukaryota</taxon>
        <taxon>Fungi</taxon>
        <taxon>Dikarya</taxon>
        <taxon>Ascomycota</taxon>
        <taxon>Pezizomycotina</taxon>
        <taxon>Leotiomycetes</taxon>
        <taxon>Helotiales</taxon>
        <taxon>Sclerotiniaceae</taxon>
        <taxon>Monilinia</taxon>
    </lineage>
</organism>
<dbReference type="GO" id="GO:0016747">
    <property type="term" value="F:acyltransferase activity, transferring groups other than amino-acyl groups"/>
    <property type="evidence" value="ECO:0007669"/>
    <property type="project" value="InterPro"/>
</dbReference>
<protein>
    <recommendedName>
        <fullName evidence="3">AB hydrolase-1 domain-containing protein</fullName>
    </recommendedName>
</protein>
<dbReference type="InterPro" id="IPR029058">
    <property type="entry name" value="AB_hydrolase_fold"/>
</dbReference>
<evidence type="ECO:0000313" key="2">
    <source>
        <dbReference type="Proteomes" id="UP000672032"/>
    </source>
</evidence>
<keyword evidence="2" id="KW-1185">Reference proteome</keyword>
<sequence>MDSLTSKLSSLKLTPGAQTFKLGDWKLQSGQEIPNAHIAYKTFGDPSSPAIIYPTWYSGSIADNEWLVGEDQVLNPKKYFIIITALFGNGESTASLSSSSSSNLPSPSNSSISPFPKVTFYDNVRAQHTLVTSHLGITHARAVLGWSMGAGQAYQWATSYPTFMDICVPFCGSAKTALHNQVFLEGVKSALLAAKRISSAGSKEGVVVTDQREEVRIWSEEEREVGLKALGRGYAGWGFCQAFYRKELFKTALGFKDLEDFMKNFWEKWALSKDPENLLTMLHTWQSGDVSAQAPYNGDFAAAMSAIQAKTLVLPAKTDLYFPPEDSEIEVSLMRPGIGKLDVFPTIWGHWAGGPGDSKEDGRWLNEKLVEIGL</sequence>